<dbReference type="InterPro" id="IPR030482">
    <property type="entry name" value="PDRG1"/>
</dbReference>
<sequence>MEQPPEKVIETITAIEEMAEDVLADRRQMIELDRKRQKMREAASFNFSFSRSLRKDKTKQKKWVCFGNMFVKLSKQQTVCLVDKEFDSLDEEICNIRTGIRAKVNKLRDSESKEEIRGFHLQALTKDELESLEAVL</sequence>
<keyword evidence="3" id="KW-0143">Chaperone</keyword>
<keyword evidence="2" id="KW-0963">Cytoplasm</keyword>
<dbReference type="PANTHER" id="PTHR21162:SF0">
    <property type="entry name" value="P53 AND DNA DAMAGE-REGULATED PROTEIN 1"/>
    <property type="match status" value="1"/>
</dbReference>
<organism evidence="4 5">
    <name type="scientific">Paralvinella palmiformis</name>
    <dbReference type="NCBI Taxonomy" id="53620"/>
    <lineage>
        <taxon>Eukaryota</taxon>
        <taxon>Metazoa</taxon>
        <taxon>Spiralia</taxon>
        <taxon>Lophotrochozoa</taxon>
        <taxon>Annelida</taxon>
        <taxon>Polychaeta</taxon>
        <taxon>Sedentaria</taxon>
        <taxon>Canalipalpata</taxon>
        <taxon>Terebellida</taxon>
        <taxon>Terebelliformia</taxon>
        <taxon>Alvinellidae</taxon>
        <taxon>Paralvinella</taxon>
    </lineage>
</organism>
<evidence type="ECO:0000313" key="4">
    <source>
        <dbReference type="EMBL" id="KAK2153204.1"/>
    </source>
</evidence>
<dbReference type="AlphaFoldDB" id="A0AAD9N3R9"/>
<gene>
    <name evidence="4" type="ORF">LSH36_304g02053</name>
</gene>
<name>A0AAD9N3R9_9ANNE</name>
<proteinExistence type="predicted"/>
<evidence type="ECO:0000313" key="5">
    <source>
        <dbReference type="Proteomes" id="UP001208570"/>
    </source>
</evidence>
<comment type="subcellular location">
    <subcellularLocation>
        <location evidence="1">Cytoplasm</location>
    </subcellularLocation>
</comment>
<accession>A0AAD9N3R9</accession>
<dbReference type="EMBL" id="JAODUP010000304">
    <property type="protein sequence ID" value="KAK2153204.1"/>
    <property type="molecule type" value="Genomic_DNA"/>
</dbReference>
<comment type="caution">
    <text evidence="4">The sequence shown here is derived from an EMBL/GenBank/DDBJ whole genome shotgun (WGS) entry which is preliminary data.</text>
</comment>
<dbReference type="Proteomes" id="UP001208570">
    <property type="component" value="Unassembled WGS sequence"/>
</dbReference>
<evidence type="ECO:0008006" key="6">
    <source>
        <dbReference type="Google" id="ProtNLM"/>
    </source>
</evidence>
<dbReference type="GO" id="GO:0005737">
    <property type="term" value="C:cytoplasm"/>
    <property type="evidence" value="ECO:0007669"/>
    <property type="project" value="UniProtKB-SubCell"/>
</dbReference>
<dbReference type="PANTHER" id="PTHR21162">
    <property type="entry name" value="P53 AND DNA DAMAGE-REGULATED PROTEIN"/>
    <property type="match status" value="1"/>
</dbReference>
<reference evidence="4" key="1">
    <citation type="journal article" date="2023" name="Mol. Biol. Evol.">
        <title>Third-Generation Sequencing Reveals the Adaptive Role of the Epigenome in Three Deep-Sea Polychaetes.</title>
        <authorList>
            <person name="Perez M."/>
            <person name="Aroh O."/>
            <person name="Sun Y."/>
            <person name="Lan Y."/>
            <person name="Juniper S.K."/>
            <person name="Young C.R."/>
            <person name="Angers B."/>
            <person name="Qian P.Y."/>
        </authorList>
    </citation>
    <scope>NUCLEOTIDE SEQUENCE</scope>
    <source>
        <strain evidence="4">P08H-3</strain>
    </source>
</reference>
<evidence type="ECO:0000256" key="1">
    <source>
        <dbReference type="ARBA" id="ARBA00004496"/>
    </source>
</evidence>
<evidence type="ECO:0000256" key="3">
    <source>
        <dbReference type="ARBA" id="ARBA00023186"/>
    </source>
</evidence>
<evidence type="ECO:0000256" key="2">
    <source>
        <dbReference type="ARBA" id="ARBA00022490"/>
    </source>
</evidence>
<protein>
    <recommendedName>
        <fullName evidence="6">P53 and DNA damage-regulated protein 1</fullName>
    </recommendedName>
</protein>
<dbReference type="CDD" id="cd22860">
    <property type="entry name" value="PDRG1"/>
    <property type="match status" value="1"/>
</dbReference>
<keyword evidence="5" id="KW-1185">Reference proteome</keyword>